<dbReference type="OrthoDB" id="5425161at2759"/>
<reference evidence="1" key="1">
    <citation type="journal article" date="2020" name="Stud. Mycol.">
        <title>101 Dothideomycetes genomes: a test case for predicting lifestyles and emergence of pathogens.</title>
        <authorList>
            <person name="Haridas S."/>
            <person name="Albert R."/>
            <person name="Binder M."/>
            <person name="Bloem J."/>
            <person name="Labutti K."/>
            <person name="Salamov A."/>
            <person name="Andreopoulos B."/>
            <person name="Baker S."/>
            <person name="Barry K."/>
            <person name="Bills G."/>
            <person name="Bluhm B."/>
            <person name="Cannon C."/>
            <person name="Castanera R."/>
            <person name="Culley D."/>
            <person name="Daum C."/>
            <person name="Ezra D."/>
            <person name="Gonzalez J."/>
            <person name="Henrissat B."/>
            <person name="Kuo A."/>
            <person name="Liang C."/>
            <person name="Lipzen A."/>
            <person name="Lutzoni F."/>
            <person name="Magnuson J."/>
            <person name="Mondo S."/>
            <person name="Nolan M."/>
            <person name="Ohm R."/>
            <person name="Pangilinan J."/>
            <person name="Park H.-J."/>
            <person name="Ramirez L."/>
            <person name="Alfaro M."/>
            <person name="Sun H."/>
            <person name="Tritt A."/>
            <person name="Yoshinaga Y."/>
            <person name="Zwiers L.-H."/>
            <person name="Turgeon B."/>
            <person name="Goodwin S."/>
            <person name="Spatafora J."/>
            <person name="Crous P."/>
            <person name="Grigoriev I."/>
        </authorList>
    </citation>
    <scope>NUCLEOTIDE SEQUENCE</scope>
    <source>
        <strain evidence="1">CBS 123094</strain>
    </source>
</reference>
<proteinExistence type="predicted"/>
<keyword evidence="2" id="KW-1185">Reference proteome</keyword>
<name>A0A6A5VTG5_9PLEO</name>
<dbReference type="Proteomes" id="UP000799779">
    <property type="component" value="Unassembled WGS sequence"/>
</dbReference>
<accession>A0A6A5VTG5</accession>
<dbReference type="EMBL" id="ML977948">
    <property type="protein sequence ID" value="KAF1992660.1"/>
    <property type="molecule type" value="Genomic_DNA"/>
</dbReference>
<organism evidence="1 2">
    <name type="scientific">Amniculicola lignicola CBS 123094</name>
    <dbReference type="NCBI Taxonomy" id="1392246"/>
    <lineage>
        <taxon>Eukaryota</taxon>
        <taxon>Fungi</taxon>
        <taxon>Dikarya</taxon>
        <taxon>Ascomycota</taxon>
        <taxon>Pezizomycotina</taxon>
        <taxon>Dothideomycetes</taxon>
        <taxon>Pleosporomycetidae</taxon>
        <taxon>Pleosporales</taxon>
        <taxon>Amniculicolaceae</taxon>
        <taxon>Amniculicola</taxon>
    </lineage>
</organism>
<feature type="non-terminal residue" evidence="1">
    <location>
        <position position="425"/>
    </location>
</feature>
<evidence type="ECO:0000313" key="1">
    <source>
        <dbReference type="EMBL" id="KAF1992660.1"/>
    </source>
</evidence>
<gene>
    <name evidence="1" type="ORF">P154DRAFT_528315</name>
</gene>
<dbReference type="AlphaFoldDB" id="A0A6A5VTG5"/>
<sequence>MALGASKILKYYADPSNYCLSPKQDLALERYLDAIDAIGYDKAPKLLGVNWAQRWLKRHLKYDCLFDGLKSFINKLRILPRDTQYVYIRQGRQVFIPNANNCELVTLMECISTDSASITPIISDLLDNYLISVSDSGYMNNSLMLNWLKHFEKMTRRRQVGAWRLLLQFVEFPLNVGCFQPLKWYQGSYLDWAAYSRSKDINKVDFIATLEQIWRQTFTCSTICNTYSPTPPLAAVEHTIMLEILSSLPLAALSPTLMPIISFYCVKINLVVLYKHLPYKVAASGLKRELRCIEATKIAKDKRCYYKRYTLDAKVQQWRINDDVCLKSELTARKLCKITTVANKYKCVLPLICNYSGKYCKCAVHAKDNKAYNTKAISCLNYLERPYTSQLRDIMNDYPQTQSLYIKAENESQELPTQELPTQEP</sequence>
<protein>
    <submittedName>
        <fullName evidence="1">Uncharacterized protein</fullName>
    </submittedName>
</protein>
<evidence type="ECO:0000313" key="2">
    <source>
        <dbReference type="Proteomes" id="UP000799779"/>
    </source>
</evidence>